<evidence type="ECO:0000256" key="1">
    <source>
        <dbReference type="SAM" id="Phobius"/>
    </source>
</evidence>
<proteinExistence type="predicted"/>
<comment type="caution">
    <text evidence="2">The sequence shown here is derived from an EMBL/GenBank/DDBJ whole genome shotgun (WGS) entry which is preliminary data.</text>
</comment>
<name>A0A816YVX2_9BILA</name>
<keyword evidence="1" id="KW-1133">Transmembrane helix</keyword>
<reference evidence="2" key="1">
    <citation type="submission" date="2021-02" db="EMBL/GenBank/DDBJ databases">
        <authorList>
            <person name="Nowell W R."/>
        </authorList>
    </citation>
    <scope>NUCLEOTIDE SEQUENCE</scope>
</reference>
<sequence>MPNSQATGEELGRIISCSWNMEAFDMLPTVETLKRASKRRSALWSLNAVLQLTQDLTRIHNVNEHASWSEERAAISQVAALYQNENREVRLLPDQKFAPVQRSHQNDLFNNFNQLINGQPVRQHHNLFIRFLGSPLRSFHSDAASFETDTLATMIERYQNVHMVAIELETEAGKLMHALSLNKANNINITIAIEFLSRSILCHLINDSQHNPQYNNQRSVINIEKCPSNLLHIAKWSRTAIENLSRAWSLLTKHPMLIKQLLALHPQFNLCRYFLLEQSCRAYFAYLQLSNTTYTSAGYGRPAVIVLIALFFFESVMFPTIFVMDTANLDRRTAGFLIMEVSRDAVFPSINYGFSCAESTNFALEHWIEYAKFDEQKQFSMSRQYSGPLIRAALSRSQFELNKSQKKNCNKLLCLTASLVSNLSTFSFNIFKYLKQTGKYRENILNGLWNYHLLNIKPEQTFNQWLCKQSLLIVQVLLFFN</sequence>
<feature type="transmembrane region" description="Helical" evidence="1">
    <location>
        <begin position="303"/>
        <end position="324"/>
    </location>
</feature>
<dbReference type="Gene3D" id="1.20.1250.20">
    <property type="entry name" value="MFS general substrate transporter like domains"/>
    <property type="match status" value="1"/>
</dbReference>
<dbReference type="EMBL" id="CAJNRF010015575">
    <property type="protein sequence ID" value="CAF2176310.1"/>
    <property type="molecule type" value="Genomic_DNA"/>
</dbReference>
<gene>
    <name evidence="2" type="ORF">WKI299_LOCUS33210</name>
</gene>
<dbReference type="Proteomes" id="UP000663856">
    <property type="component" value="Unassembled WGS sequence"/>
</dbReference>
<organism evidence="2 3">
    <name type="scientific">Rotaria magnacalcarata</name>
    <dbReference type="NCBI Taxonomy" id="392030"/>
    <lineage>
        <taxon>Eukaryota</taxon>
        <taxon>Metazoa</taxon>
        <taxon>Spiralia</taxon>
        <taxon>Gnathifera</taxon>
        <taxon>Rotifera</taxon>
        <taxon>Eurotatoria</taxon>
        <taxon>Bdelloidea</taxon>
        <taxon>Philodinida</taxon>
        <taxon>Philodinidae</taxon>
        <taxon>Rotaria</taxon>
    </lineage>
</organism>
<protein>
    <submittedName>
        <fullName evidence="2">Uncharacterized protein</fullName>
    </submittedName>
</protein>
<evidence type="ECO:0000313" key="3">
    <source>
        <dbReference type="Proteomes" id="UP000663856"/>
    </source>
</evidence>
<dbReference type="InterPro" id="IPR036259">
    <property type="entry name" value="MFS_trans_sf"/>
</dbReference>
<accession>A0A816YVX2</accession>
<evidence type="ECO:0000313" key="2">
    <source>
        <dbReference type="EMBL" id="CAF2176310.1"/>
    </source>
</evidence>
<keyword evidence="1" id="KW-0812">Transmembrane</keyword>
<dbReference type="AlphaFoldDB" id="A0A816YVX2"/>
<keyword evidence="1" id="KW-0472">Membrane</keyword>